<feature type="domain" description="U1-type" evidence="2">
    <location>
        <begin position="250"/>
        <end position="281"/>
    </location>
</feature>
<feature type="region of interest" description="Disordered" evidence="1">
    <location>
        <begin position="179"/>
        <end position="205"/>
    </location>
</feature>
<feature type="domain" description="U1-type" evidence="2">
    <location>
        <begin position="675"/>
        <end position="707"/>
    </location>
</feature>
<evidence type="ECO:0000313" key="4">
    <source>
        <dbReference type="Proteomes" id="UP000249218"/>
    </source>
</evidence>
<sequence length="788" mass="92094">MTPISATSTSYIIPLEGIELSYLNKYVRNPQGNTVPLWSTKRLDGEAEYFHVRIVGDDGKDDSYIEPAKTYKCHICNDNIPIRYFKIHNQSNKHETLKNIYQTVLERVTKQINSSLINYDENDDQNLYYCEACCKMIKIENKIFHENSSYHKKSEENMTVINNFYDYFTTINIEKKSDLNEHENDESETECNISETDERCSSSDELTSSIYSSNVQVPEMDDKMIILEVIETGNQIRVTPENFQSLRCLGRNYYCQMCQIWVRGTELHSYTEGHVKNIMKPLNPDFGRQVSKFTSHCIPCNEVVVTGSKLHLDSEQHLESTRTMFSFTENRRGYPDDVLFCTICNVSIEKTYELHSKTKNHIKKLIEENQMYILDNEEVICELCTVKTTVSDLKFHVSSKNHVKNKKKIVKVSVPKVKGNNQCEICQVRVPKRCMKFHIPSDRHQAKMEELCTVDEPKKITILKRPVETPKIEEITPKNIVEESPKIVPKDDHPAVNNNNDFDDEITDKDEEFYYSQVEYIDPFKMEVRCKTCLVILPSCYRNIVEHVQGKKHAEYVELYKEKAAEFKDLLSFKDNKVKCIICDMTLNYNDRNVVKHMKSVAHVKRIEDKKMADDMQEKAGEIQSSSDENEFGVKNCDLCKIAINSKNFDLHKNGKKHQSIENDLFQYHGISRVGSKFHCFYCQVNVEKKYLGHINSEKHTLSFQYKHPIDTTVLTTYGRDDKFTDPIAYRYKRLYENLLKYNNIKKTSDLYFYCNICNSYVDVNNEIVHIYEKKHKLLLQGAKNMVF</sequence>
<reference evidence="3 4" key="1">
    <citation type="journal article" date="2017" name="BMC Biol.">
        <title>Genomic innovations, transcriptional plasticity and gene loss underlying the evolution and divergence of two highly polyphagous and invasive Helicoverpa pest species.</title>
        <authorList>
            <person name="Pearce S.L."/>
            <person name="Clarke D.F."/>
            <person name="East P.D."/>
            <person name="Elfekih S."/>
            <person name="Gordon K.H."/>
            <person name="Jermiin L.S."/>
            <person name="McGaughran A."/>
            <person name="Oakeshott J.G."/>
            <person name="Papanikolaou A."/>
            <person name="Perera O.P."/>
            <person name="Rane R.V."/>
            <person name="Richards S."/>
            <person name="Tay W.T."/>
            <person name="Walsh T.K."/>
            <person name="Anderson A."/>
            <person name="Anderson C.J."/>
            <person name="Asgari S."/>
            <person name="Board P.G."/>
            <person name="Bretschneider A."/>
            <person name="Campbell P.M."/>
            <person name="Chertemps T."/>
            <person name="Christeller J.T."/>
            <person name="Coppin C.W."/>
            <person name="Downes S.J."/>
            <person name="Duan G."/>
            <person name="Farnsworth C.A."/>
            <person name="Good R.T."/>
            <person name="Han L.B."/>
            <person name="Han Y.C."/>
            <person name="Hatje K."/>
            <person name="Horne I."/>
            <person name="Huang Y.P."/>
            <person name="Hughes D.S."/>
            <person name="Jacquin-Joly E."/>
            <person name="James W."/>
            <person name="Jhangiani S."/>
            <person name="Kollmar M."/>
            <person name="Kuwar S.S."/>
            <person name="Li S."/>
            <person name="Liu N.Y."/>
            <person name="Maibeche M.T."/>
            <person name="Miller J.R."/>
            <person name="Montagne N."/>
            <person name="Perry T."/>
            <person name="Qu J."/>
            <person name="Song S.V."/>
            <person name="Sutton G.G."/>
            <person name="Vogel H."/>
            <person name="Walenz B.P."/>
            <person name="Xu W."/>
            <person name="Zhang H.J."/>
            <person name="Zou Z."/>
            <person name="Batterham P."/>
            <person name="Edwards O.R."/>
            <person name="Feyereisen R."/>
            <person name="Gibbs R.A."/>
            <person name="Heckel D.G."/>
            <person name="McGrath A."/>
            <person name="Robin C."/>
            <person name="Scherer S.E."/>
            <person name="Worley K.C."/>
            <person name="Wu Y.D."/>
        </authorList>
    </citation>
    <scope>NUCLEOTIDE SEQUENCE [LARGE SCALE GENOMIC DNA]</scope>
    <source>
        <strain evidence="3">Harm_GR_Male_#8</strain>
        <tissue evidence="3">Whole organism</tissue>
    </source>
</reference>
<dbReference type="GO" id="GO:0008270">
    <property type="term" value="F:zinc ion binding"/>
    <property type="evidence" value="ECO:0007669"/>
    <property type="project" value="InterPro"/>
</dbReference>
<feature type="domain" description="U1-type" evidence="2">
    <location>
        <begin position="376"/>
        <end position="409"/>
    </location>
</feature>
<feature type="domain" description="U1-type" evidence="2">
    <location>
        <begin position="125"/>
        <end position="158"/>
    </location>
</feature>
<dbReference type="InterPro" id="IPR003604">
    <property type="entry name" value="Matrin/U1-like-C_Znf_C2H2"/>
</dbReference>
<organism evidence="3 4">
    <name type="scientific">Helicoverpa armigera</name>
    <name type="common">Cotton bollworm</name>
    <name type="synonym">Heliothis armigera</name>
    <dbReference type="NCBI Taxonomy" id="29058"/>
    <lineage>
        <taxon>Eukaryota</taxon>
        <taxon>Metazoa</taxon>
        <taxon>Ecdysozoa</taxon>
        <taxon>Arthropoda</taxon>
        <taxon>Hexapoda</taxon>
        <taxon>Insecta</taxon>
        <taxon>Pterygota</taxon>
        <taxon>Neoptera</taxon>
        <taxon>Endopterygota</taxon>
        <taxon>Lepidoptera</taxon>
        <taxon>Glossata</taxon>
        <taxon>Ditrysia</taxon>
        <taxon>Noctuoidea</taxon>
        <taxon>Noctuidae</taxon>
        <taxon>Heliothinae</taxon>
        <taxon>Helicoverpa</taxon>
    </lineage>
</organism>
<feature type="domain" description="U1-type" evidence="2">
    <location>
        <begin position="336"/>
        <end position="368"/>
    </location>
</feature>
<dbReference type="Proteomes" id="UP000249218">
    <property type="component" value="Unassembled WGS sequence"/>
</dbReference>
<keyword evidence="4" id="KW-1185">Reference proteome</keyword>
<evidence type="ECO:0000256" key="1">
    <source>
        <dbReference type="SAM" id="MobiDB-lite"/>
    </source>
</evidence>
<dbReference type="AlphaFoldDB" id="A0A2W1BDH8"/>
<accession>A0A2W1BDH8</accession>
<feature type="domain" description="U1-type" evidence="2">
    <location>
        <begin position="525"/>
        <end position="560"/>
    </location>
</feature>
<evidence type="ECO:0000313" key="3">
    <source>
        <dbReference type="EMBL" id="PZC70950.1"/>
    </source>
</evidence>
<gene>
    <name evidence="3" type="primary">HaOG214526</name>
    <name evidence="3" type="ORF">B5X24_HaOG214526</name>
</gene>
<dbReference type="SMART" id="SM00451">
    <property type="entry name" value="ZnF_U1"/>
    <property type="match status" value="9"/>
</dbReference>
<feature type="domain" description="U1-type" evidence="2">
    <location>
        <begin position="418"/>
        <end position="451"/>
    </location>
</feature>
<dbReference type="GO" id="GO:0003676">
    <property type="term" value="F:nucleic acid binding"/>
    <property type="evidence" value="ECO:0007669"/>
    <property type="project" value="InterPro"/>
</dbReference>
<name>A0A2W1BDH8_HELAM</name>
<dbReference type="EMBL" id="KZ150416">
    <property type="protein sequence ID" value="PZC70950.1"/>
    <property type="molecule type" value="Genomic_DNA"/>
</dbReference>
<feature type="domain" description="U1-type" evidence="2">
    <location>
        <begin position="575"/>
        <end position="610"/>
    </location>
</feature>
<feature type="domain" description="U1-type" evidence="2">
    <location>
        <begin position="632"/>
        <end position="665"/>
    </location>
</feature>
<evidence type="ECO:0000259" key="2">
    <source>
        <dbReference type="SMART" id="SM00451"/>
    </source>
</evidence>
<protein>
    <recommendedName>
        <fullName evidence="2">U1-type domain-containing protein</fullName>
    </recommendedName>
</protein>
<proteinExistence type="predicted"/>
<dbReference type="OrthoDB" id="7493886at2759"/>